<dbReference type="Gene3D" id="1.20.1070.10">
    <property type="entry name" value="Rhodopsin 7-helix transmembrane proteins"/>
    <property type="match status" value="1"/>
</dbReference>
<evidence type="ECO:0000313" key="3">
    <source>
        <dbReference type="RefSeq" id="XP_030761814.1"/>
    </source>
</evidence>
<feature type="transmembrane region" description="Helical" evidence="1">
    <location>
        <begin position="26"/>
        <end position="50"/>
    </location>
</feature>
<evidence type="ECO:0000313" key="4">
    <source>
        <dbReference type="RefSeq" id="XP_030761815.1"/>
    </source>
</evidence>
<name>A0A6J2YEP9_SITOR</name>
<sequence>MDQDMENFTFNPMYIDQVGPLYHTSFFIHLLWIIVSLAALSMDIYLIVVIKKFKTLESSRSYKYFLAFAISHLCYMLLSQILSMFFEVISHGLSQTRSLLVTIIDCFCLEMGLYVLTFMAIDWYFFHYYRLFYDKHLKVFNHGVLVSFLILFFKSFVVLLSCFVNDHILGQADNFIFLDFFDLASFFLCFITLTLLFITWKRKTPNSTSKKYEYSLIVPWVYFLMSLPLNIFYVVNVFQRPEYYSVNHEVLLDCLAIVSYLGVIVVVLLLGKYDKHFKMADLECCKGKYKNENFQDAVSDVGSEDTTVTFDGQVVNL</sequence>
<gene>
    <name evidence="3 4 5" type="primary">LOC115886693</name>
</gene>
<keyword evidence="1" id="KW-0472">Membrane</keyword>
<dbReference type="AlphaFoldDB" id="A0A6J2YEP9"/>
<dbReference type="GeneID" id="115886693"/>
<organism evidence="2 5">
    <name type="scientific">Sitophilus oryzae</name>
    <name type="common">Rice weevil</name>
    <name type="synonym">Curculio oryzae</name>
    <dbReference type="NCBI Taxonomy" id="7048"/>
    <lineage>
        <taxon>Eukaryota</taxon>
        <taxon>Metazoa</taxon>
        <taxon>Ecdysozoa</taxon>
        <taxon>Arthropoda</taxon>
        <taxon>Hexapoda</taxon>
        <taxon>Insecta</taxon>
        <taxon>Pterygota</taxon>
        <taxon>Neoptera</taxon>
        <taxon>Endopterygota</taxon>
        <taxon>Coleoptera</taxon>
        <taxon>Polyphaga</taxon>
        <taxon>Cucujiformia</taxon>
        <taxon>Curculionidae</taxon>
        <taxon>Dryophthorinae</taxon>
        <taxon>Sitophilus</taxon>
    </lineage>
</organism>
<feature type="transmembrane region" description="Helical" evidence="1">
    <location>
        <begin position="180"/>
        <end position="200"/>
    </location>
</feature>
<proteinExistence type="predicted"/>
<dbReference type="SUPFAM" id="SSF81321">
    <property type="entry name" value="Family A G protein-coupled receptor-like"/>
    <property type="match status" value="1"/>
</dbReference>
<feature type="transmembrane region" description="Helical" evidence="1">
    <location>
        <begin position="98"/>
        <end position="127"/>
    </location>
</feature>
<keyword evidence="2" id="KW-1185">Reference proteome</keyword>
<feature type="transmembrane region" description="Helical" evidence="1">
    <location>
        <begin position="212"/>
        <end position="238"/>
    </location>
</feature>
<keyword evidence="1" id="KW-0812">Transmembrane</keyword>
<reference evidence="3 4" key="1">
    <citation type="submission" date="2025-04" db="UniProtKB">
        <authorList>
            <consortium name="RefSeq"/>
        </authorList>
    </citation>
    <scope>IDENTIFICATION</scope>
    <source>
        <tissue evidence="3 4">Gonads</tissue>
    </source>
</reference>
<protein>
    <submittedName>
        <fullName evidence="3 4">Uncharacterized protein LOC115886693 isoform X2</fullName>
    </submittedName>
</protein>
<dbReference type="OrthoDB" id="6784480at2759"/>
<feature type="transmembrane region" description="Helical" evidence="1">
    <location>
        <begin position="250"/>
        <end position="270"/>
    </location>
</feature>
<dbReference type="RefSeq" id="XP_030761815.1">
    <property type="nucleotide sequence ID" value="XM_030905955.1"/>
</dbReference>
<evidence type="ECO:0000256" key="1">
    <source>
        <dbReference type="SAM" id="Phobius"/>
    </source>
</evidence>
<dbReference type="RefSeq" id="XP_030761816.1">
    <property type="nucleotide sequence ID" value="XM_030905956.1"/>
</dbReference>
<evidence type="ECO:0000313" key="5">
    <source>
        <dbReference type="RefSeq" id="XP_030761816.1"/>
    </source>
</evidence>
<evidence type="ECO:0000313" key="2">
    <source>
        <dbReference type="Proteomes" id="UP000504635"/>
    </source>
</evidence>
<dbReference type="Proteomes" id="UP000504635">
    <property type="component" value="Unplaced"/>
</dbReference>
<accession>A0A6J2YEP9</accession>
<keyword evidence="1" id="KW-1133">Transmembrane helix</keyword>
<feature type="transmembrane region" description="Helical" evidence="1">
    <location>
        <begin position="139"/>
        <end position="160"/>
    </location>
</feature>
<feature type="transmembrane region" description="Helical" evidence="1">
    <location>
        <begin position="62"/>
        <end position="86"/>
    </location>
</feature>
<dbReference type="RefSeq" id="XP_030761814.1">
    <property type="nucleotide sequence ID" value="XM_030905954.1"/>
</dbReference>